<feature type="signal peptide" evidence="1">
    <location>
        <begin position="1"/>
        <end position="22"/>
    </location>
</feature>
<evidence type="ECO:0000313" key="2">
    <source>
        <dbReference type="EMBL" id="NEA90361.1"/>
    </source>
</evidence>
<dbReference type="EMBL" id="JAAGMD010000848">
    <property type="protein sequence ID" value="NEA90361.1"/>
    <property type="molecule type" value="Genomic_DNA"/>
</dbReference>
<name>A0A6G3R3Y1_9ACTN</name>
<evidence type="ECO:0000256" key="1">
    <source>
        <dbReference type="SAM" id="SignalP"/>
    </source>
</evidence>
<comment type="caution">
    <text evidence="2">The sequence shown here is derived from an EMBL/GenBank/DDBJ whole genome shotgun (WGS) entry which is preliminary data.</text>
</comment>
<keyword evidence="1" id="KW-0732">Signal</keyword>
<proteinExistence type="predicted"/>
<feature type="chain" id="PRO_5026042749" evidence="1">
    <location>
        <begin position="23"/>
        <end position="436"/>
    </location>
</feature>
<dbReference type="PROSITE" id="PS51257">
    <property type="entry name" value="PROKAR_LIPOPROTEIN"/>
    <property type="match status" value="1"/>
</dbReference>
<dbReference type="InterPro" id="IPR006059">
    <property type="entry name" value="SBP"/>
</dbReference>
<reference evidence="2" key="1">
    <citation type="submission" date="2020-01" db="EMBL/GenBank/DDBJ databases">
        <title>Insect and environment-associated Actinomycetes.</title>
        <authorList>
            <person name="Currrie C."/>
            <person name="Chevrette M."/>
            <person name="Carlson C."/>
            <person name="Stubbendieck R."/>
            <person name="Wendt-Pienkowski E."/>
        </authorList>
    </citation>
    <scope>NUCLEOTIDE SEQUENCE</scope>
    <source>
        <strain evidence="2">SID14436</strain>
    </source>
</reference>
<dbReference type="PROSITE" id="PS51318">
    <property type="entry name" value="TAT"/>
    <property type="match status" value="1"/>
</dbReference>
<dbReference type="InterPro" id="IPR006311">
    <property type="entry name" value="TAT_signal"/>
</dbReference>
<dbReference type="InterPro" id="IPR050490">
    <property type="entry name" value="Bact_solute-bd_prot1"/>
</dbReference>
<organism evidence="2">
    <name type="scientific">Streptomyces sp. SID14436</name>
    <dbReference type="NCBI Taxonomy" id="2706070"/>
    <lineage>
        <taxon>Bacteria</taxon>
        <taxon>Bacillati</taxon>
        <taxon>Actinomycetota</taxon>
        <taxon>Actinomycetes</taxon>
        <taxon>Kitasatosporales</taxon>
        <taxon>Streptomycetaceae</taxon>
        <taxon>Streptomyces</taxon>
    </lineage>
</organism>
<accession>A0A6G3R3Y1</accession>
<dbReference type="Gene3D" id="3.40.190.10">
    <property type="entry name" value="Periplasmic binding protein-like II"/>
    <property type="match status" value="2"/>
</dbReference>
<gene>
    <name evidence="2" type="ORF">G3I53_31050</name>
</gene>
<dbReference type="SUPFAM" id="SSF53850">
    <property type="entry name" value="Periplasmic binding protein-like II"/>
    <property type="match status" value="1"/>
</dbReference>
<dbReference type="Pfam" id="PF01547">
    <property type="entry name" value="SBP_bac_1"/>
    <property type="match status" value="1"/>
</dbReference>
<sequence>MALSRRTLLTLAAGVPVSAALAACGSSGPGKSSGGATYWYLNGQPQEGVRAGAVDAFNKAHPDQQIKDTTFQNDAYKTKIKTAIGAGQAPTIIWGWGGGTLRTYVEGEQVEDLTSWFDENSAVKERLFPSSFGAATVDGKIYAMPCETVQPIILYYNKDVFEKVGVKPPESWDDIMALVPKFNAKGIAPFSLGGQSRWTNMMWLEFLFDRIGGSEVFQAAIEGEKNAWSHPDAIAALTKLQQLVKADGFVKGFSSITADSNADQALLYTGRAAMMLHGAWSYGIQQTDGGDFVSSGALGYMTFPPVEGGKGDQSVTVGNPAQYLSISAKASAEQKKIAKDFFATGVLQDAEVEKWIGNGSVPIRLGTEKLLAASDNADFLKFTYDIASKAKVFVQSWDQALSPTAAETLLDNIVKLFQLSISPQQFAGNLNAVTAA</sequence>
<dbReference type="AlphaFoldDB" id="A0A6G3R3Y1"/>
<protein>
    <submittedName>
        <fullName evidence="2">Extracellular solute-binding protein</fullName>
    </submittedName>
</protein>
<dbReference type="RefSeq" id="WP_164333147.1">
    <property type="nucleotide sequence ID" value="NZ_JAAGMD010000848.1"/>
</dbReference>
<dbReference type="PANTHER" id="PTHR43649">
    <property type="entry name" value="ARABINOSE-BINDING PROTEIN-RELATED"/>
    <property type="match status" value="1"/>
</dbReference>
<dbReference type="PANTHER" id="PTHR43649:SF14">
    <property type="entry name" value="BLR3389 PROTEIN"/>
    <property type="match status" value="1"/>
</dbReference>